<evidence type="ECO:0000256" key="12">
    <source>
        <dbReference type="ARBA" id="ARBA00044541"/>
    </source>
</evidence>
<dbReference type="EMBL" id="KB520915">
    <property type="protein sequence ID" value="EMP38049.1"/>
    <property type="molecule type" value="Genomic_DNA"/>
</dbReference>
<name>M7BLE6_CHEMY</name>
<accession>M7BLE6</accession>
<keyword evidence="10" id="KW-0576">Peroxisome</keyword>
<feature type="transmembrane region" description="Helical" evidence="16">
    <location>
        <begin position="225"/>
        <end position="246"/>
    </location>
</feature>
<dbReference type="Proteomes" id="UP000031443">
    <property type="component" value="Unassembled WGS sequence"/>
</dbReference>
<evidence type="ECO:0000256" key="2">
    <source>
        <dbReference type="ARBA" id="ARBA00004141"/>
    </source>
</evidence>
<dbReference type="InterPro" id="IPR006076">
    <property type="entry name" value="FAD-dep_OxRdtase"/>
</dbReference>
<dbReference type="STRING" id="8469.M7BLE6"/>
<comment type="cofactor">
    <cofactor evidence="1">
        <name>FAD</name>
        <dbReference type="ChEBI" id="CHEBI:57692"/>
    </cofactor>
</comment>
<dbReference type="GO" id="GO:0006533">
    <property type="term" value="P:L-aspartate catabolic process"/>
    <property type="evidence" value="ECO:0007669"/>
    <property type="project" value="TreeGrafter"/>
</dbReference>
<evidence type="ECO:0000259" key="17">
    <source>
        <dbReference type="Pfam" id="PF01266"/>
    </source>
</evidence>
<comment type="subcellular location">
    <subcellularLocation>
        <location evidence="4">Cytoplasm</location>
        <location evidence="4">Cytosol</location>
    </subcellularLocation>
    <subcellularLocation>
        <location evidence="2">Membrane</location>
        <topology evidence="2">Multi-pass membrane protein</topology>
    </subcellularLocation>
    <subcellularLocation>
        <location evidence="3">Peroxisome matrix</location>
    </subcellularLocation>
</comment>
<dbReference type="SUPFAM" id="SSF103473">
    <property type="entry name" value="MFS general substrate transporter"/>
    <property type="match status" value="1"/>
</dbReference>
<keyword evidence="9" id="KW-0560">Oxidoreductase</keyword>
<proteinExistence type="inferred from homology"/>
<feature type="transmembrane region" description="Helical" evidence="16">
    <location>
        <begin position="116"/>
        <end position="132"/>
    </location>
</feature>
<keyword evidence="8" id="KW-0274">FAD</keyword>
<evidence type="ECO:0000256" key="10">
    <source>
        <dbReference type="ARBA" id="ARBA00023140"/>
    </source>
</evidence>
<dbReference type="FunFam" id="3.30.9.10:FF:000004">
    <property type="entry name" value="D-amino-acid oxidase"/>
    <property type="match status" value="1"/>
</dbReference>
<feature type="domain" description="FAD dependent oxidoreductase" evidence="17">
    <location>
        <begin position="415"/>
        <end position="734"/>
    </location>
</feature>
<keyword evidence="16" id="KW-1133">Transmembrane helix</keyword>
<gene>
    <name evidence="18" type="ORF">UY3_04808</name>
</gene>
<dbReference type="eggNOG" id="KOG3923">
    <property type="taxonomic scope" value="Eukaryota"/>
</dbReference>
<keyword evidence="16" id="KW-0812">Transmembrane</keyword>
<evidence type="ECO:0000256" key="1">
    <source>
        <dbReference type="ARBA" id="ARBA00001974"/>
    </source>
</evidence>
<dbReference type="InterPro" id="IPR006181">
    <property type="entry name" value="D-amino_acid_oxidase_CS"/>
</dbReference>
<dbReference type="Gene3D" id="1.20.1250.20">
    <property type="entry name" value="MFS general substrate transporter like domains"/>
    <property type="match status" value="2"/>
</dbReference>
<dbReference type="PROSITE" id="PS00677">
    <property type="entry name" value="DAO"/>
    <property type="match status" value="1"/>
</dbReference>
<keyword evidence="19" id="KW-1185">Reference proteome</keyword>
<comment type="catalytic activity">
    <reaction evidence="15">
        <text>D-glutamate + O2 + H2O = 2-oxoglutarate + H2O2 + NH4(+)</text>
        <dbReference type="Rhea" id="RHEA:10028"/>
        <dbReference type="ChEBI" id="CHEBI:15377"/>
        <dbReference type="ChEBI" id="CHEBI:15379"/>
        <dbReference type="ChEBI" id="CHEBI:16240"/>
        <dbReference type="ChEBI" id="CHEBI:16810"/>
        <dbReference type="ChEBI" id="CHEBI:28938"/>
        <dbReference type="ChEBI" id="CHEBI:29986"/>
    </reaction>
    <physiologicalReaction direction="left-to-right" evidence="15">
        <dbReference type="Rhea" id="RHEA:10029"/>
    </physiologicalReaction>
</comment>
<feature type="transmembrane region" description="Helical" evidence="16">
    <location>
        <begin position="198"/>
        <end position="219"/>
    </location>
</feature>
<feature type="transmembrane region" description="Helical" evidence="16">
    <location>
        <begin position="165"/>
        <end position="186"/>
    </location>
</feature>
<evidence type="ECO:0000256" key="3">
    <source>
        <dbReference type="ARBA" id="ARBA00004253"/>
    </source>
</evidence>
<dbReference type="Pfam" id="PF01266">
    <property type="entry name" value="DAO"/>
    <property type="match status" value="1"/>
</dbReference>
<dbReference type="GO" id="GO:0005829">
    <property type="term" value="C:cytosol"/>
    <property type="evidence" value="ECO:0007669"/>
    <property type="project" value="UniProtKB-SubCell"/>
</dbReference>
<evidence type="ECO:0000256" key="14">
    <source>
        <dbReference type="ARBA" id="ARBA00047522"/>
    </source>
</evidence>
<dbReference type="PANTHER" id="PTHR11530:SF11">
    <property type="entry name" value="D-ASPARTATE OXIDASE"/>
    <property type="match status" value="1"/>
</dbReference>
<evidence type="ECO:0000256" key="7">
    <source>
        <dbReference type="ARBA" id="ARBA00022630"/>
    </source>
</evidence>
<dbReference type="PANTHER" id="PTHR11530">
    <property type="entry name" value="D-AMINO ACID OXIDASE"/>
    <property type="match status" value="1"/>
</dbReference>
<evidence type="ECO:0000256" key="5">
    <source>
        <dbReference type="ARBA" id="ARBA00006730"/>
    </source>
</evidence>
<evidence type="ECO:0000256" key="13">
    <source>
        <dbReference type="ARBA" id="ARBA00046214"/>
    </source>
</evidence>
<feature type="transmembrane region" description="Helical" evidence="16">
    <location>
        <begin position="139"/>
        <end position="159"/>
    </location>
</feature>
<dbReference type="GO" id="GO:0005782">
    <property type="term" value="C:peroxisomal matrix"/>
    <property type="evidence" value="ECO:0007669"/>
    <property type="project" value="UniProtKB-SubCell"/>
</dbReference>
<dbReference type="InterPro" id="IPR023209">
    <property type="entry name" value="DAO"/>
</dbReference>
<dbReference type="EC" id="1.4.3.1" evidence="11"/>
<dbReference type="SUPFAM" id="SSF51971">
    <property type="entry name" value="Nucleotide-binding domain"/>
    <property type="match status" value="1"/>
</dbReference>
<evidence type="ECO:0000313" key="18">
    <source>
        <dbReference type="EMBL" id="EMP38049.1"/>
    </source>
</evidence>
<protein>
    <recommendedName>
        <fullName evidence="12">D-aspartate oxidase</fullName>
        <ecNumber evidence="11">1.4.3.1</ecNumber>
    </recommendedName>
</protein>
<dbReference type="GO" id="GO:0019478">
    <property type="term" value="P:D-amino acid catabolic process"/>
    <property type="evidence" value="ECO:0007669"/>
    <property type="project" value="UniProtKB-ARBA"/>
</dbReference>
<dbReference type="GO" id="GO:0016020">
    <property type="term" value="C:membrane"/>
    <property type="evidence" value="ECO:0007669"/>
    <property type="project" value="UniProtKB-SubCell"/>
</dbReference>
<sequence length="751" mass="82768">MAVTPKFVCSVPGNVTSILLNNSSSSRIEDIWTLWTSTKNYIVVQLENGEIWELDQCSRSKREDSLYLAYEYSGNKSVSSCSDGYIYDHTKWKSTIVTEWDLVCHREWLAKLTQPTFMFGVLFGAVIFGGMADRVGRRYIMWFTSIGQFLFGVAVAFTFDYYSFVITRFLLAMVSSGYLVVVFVYVTEYVGIKARTWASMHVHAFFAVGVMAVALVGFLDFSILSVLANMAGKFAIGVAFGLIYLYTAELYPTVVRSLAVGSGSMMCRVGSIVAPFCVYLTSVWIFMPQLLVGIMAFLSGMLTLMLPETLGEPLTNTLAEAAELGTNKNSCLGKSPPAQSDETSVTEGGSCLTDCLSSGVTDNPDLLLCLVMVACTGGTQIKSAADPESLNLRLVTFQKALKHNTTATEHMAKRKIAVVGAGLIGLSTAVYISESISKCSVTVISDKFTPNTTSDVAAGMLIPHTYLGIPIHQQKQWIRETFDYLFEINNSSEASDAGIHLVSGWQIFKTIPDEVLPFWSDVVLGFRSMTEEELKKFPQHRFGQAFTTLKCDCPSYLLWLEKRLKGNGSQVYARRIKDLWELHSKYDIVVNCSGIGSRELMGDLEIYPVRGQVLKVDAPWVSHFIRDGDGLTYIYPGIHNVTLGGTRQKDNWSLSPDPRSSKDIFDRCCALEPSLQGAQDIKERVGLRPSRLAVRLQKEILVHDGKKLPVVHNYGHGSGGFSVHRGTAKEAARLVGECIAALEGASSKAKL</sequence>
<dbReference type="Gene3D" id="3.40.50.720">
    <property type="entry name" value="NAD(P)-binding Rossmann-like Domain"/>
    <property type="match status" value="1"/>
</dbReference>
<dbReference type="GO" id="GO:0071949">
    <property type="term" value="F:FAD binding"/>
    <property type="evidence" value="ECO:0007669"/>
    <property type="project" value="InterPro"/>
</dbReference>
<evidence type="ECO:0000256" key="6">
    <source>
        <dbReference type="ARBA" id="ARBA00022490"/>
    </source>
</evidence>
<evidence type="ECO:0000313" key="19">
    <source>
        <dbReference type="Proteomes" id="UP000031443"/>
    </source>
</evidence>
<evidence type="ECO:0000256" key="8">
    <source>
        <dbReference type="ARBA" id="ARBA00022827"/>
    </source>
</evidence>
<feature type="transmembrane region" description="Helical" evidence="16">
    <location>
        <begin position="287"/>
        <end position="306"/>
    </location>
</feature>
<evidence type="ECO:0000256" key="4">
    <source>
        <dbReference type="ARBA" id="ARBA00004514"/>
    </source>
</evidence>
<keyword evidence="6" id="KW-0963">Cytoplasm</keyword>
<comment type="function">
    <text evidence="13">Selectively catalyzes the oxidative deamination of acidic amino acids. Suppresses the level of D-aspartate in the brain, an amino acid that can act as an agonist for glutamate receptors. Protects the organism from the toxicity of D-amino acids. May also function in the intestine.</text>
</comment>
<dbReference type="Gene3D" id="3.30.9.10">
    <property type="entry name" value="D-Amino Acid Oxidase, subunit A, domain 2"/>
    <property type="match status" value="1"/>
</dbReference>
<dbReference type="AlphaFoldDB" id="M7BLE6"/>
<comment type="catalytic activity">
    <reaction evidence="14">
        <text>D-aspartate + O2 + H2O = oxaloacetate + H2O2 + NH4(+)</text>
        <dbReference type="Rhea" id="RHEA:12512"/>
        <dbReference type="ChEBI" id="CHEBI:15377"/>
        <dbReference type="ChEBI" id="CHEBI:15379"/>
        <dbReference type="ChEBI" id="CHEBI:16240"/>
        <dbReference type="ChEBI" id="CHEBI:16452"/>
        <dbReference type="ChEBI" id="CHEBI:28938"/>
        <dbReference type="ChEBI" id="CHEBI:29990"/>
        <dbReference type="EC" id="1.4.3.1"/>
    </reaction>
    <physiologicalReaction direction="left-to-right" evidence="14">
        <dbReference type="Rhea" id="RHEA:12513"/>
    </physiologicalReaction>
</comment>
<comment type="similarity">
    <text evidence="5">Belongs to the DAMOX/DASOX family.</text>
</comment>
<dbReference type="GO" id="GO:0008445">
    <property type="term" value="F:D-aspartate oxidase activity"/>
    <property type="evidence" value="ECO:0007669"/>
    <property type="project" value="UniProtKB-EC"/>
</dbReference>
<evidence type="ECO:0000256" key="16">
    <source>
        <dbReference type="SAM" id="Phobius"/>
    </source>
</evidence>
<keyword evidence="7" id="KW-0285">Flavoprotein</keyword>
<evidence type="ECO:0000256" key="9">
    <source>
        <dbReference type="ARBA" id="ARBA00023002"/>
    </source>
</evidence>
<evidence type="ECO:0000256" key="15">
    <source>
        <dbReference type="ARBA" id="ARBA00049882"/>
    </source>
</evidence>
<keyword evidence="16" id="KW-0472">Membrane</keyword>
<dbReference type="InterPro" id="IPR036259">
    <property type="entry name" value="MFS_trans_sf"/>
</dbReference>
<dbReference type="SUPFAM" id="SSF54373">
    <property type="entry name" value="FAD-linked reductases, C-terminal domain"/>
    <property type="match status" value="1"/>
</dbReference>
<reference evidence="19" key="1">
    <citation type="journal article" date="2013" name="Nat. Genet.">
        <title>The draft genomes of soft-shell turtle and green sea turtle yield insights into the development and evolution of the turtle-specific body plan.</title>
        <authorList>
            <person name="Wang Z."/>
            <person name="Pascual-Anaya J."/>
            <person name="Zadissa A."/>
            <person name="Li W."/>
            <person name="Niimura Y."/>
            <person name="Huang Z."/>
            <person name="Li C."/>
            <person name="White S."/>
            <person name="Xiong Z."/>
            <person name="Fang D."/>
            <person name="Wang B."/>
            <person name="Ming Y."/>
            <person name="Chen Y."/>
            <person name="Zheng Y."/>
            <person name="Kuraku S."/>
            <person name="Pignatelli M."/>
            <person name="Herrero J."/>
            <person name="Beal K."/>
            <person name="Nozawa M."/>
            <person name="Li Q."/>
            <person name="Wang J."/>
            <person name="Zhang H."/>
            <person name="Yu L."/>
            <person name="Shigenobu S."/>
            <person name="Wang J."/>
            <person name="Liu J."/>
            <person name="Flicek P."/>
            <person name="Searle S."/>
            <person name="Wang J."/>
            <person name="Kuratani S."/>
            <person name="Yin Y."/>
            <person name="Aken B."/>
            <person name="Zhang G."/>
            <person name="Irie N."/>
        </authorList>
    </citation>
    <scope>NUCLEOTIDE SEQUENCE [LARGE SCALE GENOMIC DNA]</scope>
</reference>
<organism evidence="18 19">
    <name type="scientific">Chelonia mydas</name>
    <name type="common">Green sea-turtle</name>
    <name type="synonym">Chelonia agassizi</name>
    <dbReference type="NCBI Taxonomy" id="8469"/>
    <lineage>
        <taxon>Eukaryota</taxon>
        <taxon>Metazoa</taxon>
        <taxon>Chordata</taxon>
        <taxon>Craniata</taxon>
        <taxon>Vertebrata</taxon>
        <taxon>Euteleostomi</taxon>
        <taxon>Archelosauria</taxon>
        <taxon>Testudinata</taxon>
        <taxon>Testudines</taxon>
        <taxon>Cryptodira</taxon>
        <taxon>Durocryptodira</taxon>
        <taxon>Americhelydia</taxon>
        <taxon>Chelonioidea</taxon>
        <taxon>Cheloniidae</taxon>
        <taxon>Chelonia</taxon>
    </lineage>
</organism>
<evidence type="ECO:0000256" key="11">
    <source>
        <dbReference type="ARBA" id="ARBA00044520"/>
    </source>
</evidence>